<feature type="domain" description="PAS" evidence="1">
    <location>
        <begin position="51"/>
        <end position="86"/>
    </location>
</feature>
<dbReference type="InterPro" id="IPR000014">
    <property type="entry name" value="PAS"/>
</dbReference>
<dbReference type="RefSeq" id="WP_193996345.1">
    <property type="nucleotide sequence ID" value="NZ_JADEXP010000443.1"/>
</dbReference>
<evidence type="ECO:0000313" key="2">
    <source>
        <dbReference type="EMBL" id="MBE9070484.1"/>
    </source>
</evidence>
<dbReference type="Pfam" id="PF00196">
    <property type="entry name" value="GerE"/>
    <property type="match status" value="1"/>
</dbReference>
<dbReference type="Gene3D" id="3.30.450.20">
    <property type="entry name" value="PAS domain"/>
    <property type="match status" value="1"/>
</dbReference>
<evidence type="ECO:0000313" key="3">
    <source>
        <dbReference type="Proteomes" id="UP000615026"/>
    </source>
</evidence>
<dbReference type="PROSITE" id="PS00622">
    <property type="entry name" value="HTH_LUXR_1"/>
    <property type="match status" value="1"/>
</dbReference>
<dbReference type="CDD" id="cd06170">
    <property type="entry name" value="LuxR_C_like"/>
    <property type="match status" value="1"/>
</dbReference>
<dbReference type="Gene3D" id="1.10.10.10">
    <property type="entry name" value="Winged helix-like DNA-binding domain superfamily/Winged helix DNA-binding domain"/>
    <property type="match status" value="1"/>
</dbReference>
<dbReference type="GO" id="GO:0003677">
    <property type="term" value="F:DNA binding"/>
    <property type="evidence" value="ECO:0007669"/>
    <property type="project" value="InterPro"/>
</dbReference>
<dbReference type="PROSITE" id="PS50112">
    <property type="entry name" value="PAS"/>
    <property type="match status" value="1"/>
</dbReference>
<protein>
    <submittedName>
        <fullName evidence="2">Helix-turn-helix transcriptional regulator</fullName>
    </submittedName>
</protein>
<dbReference type="InterPro" id="IPR036388">
    <property type="entry name" value="WH-like_DNA-bd_sf"/>
</dbReference>
<dbReference type="GO" id="GO:0006355">
    <property type="term" value="P:regulation of DNA-templated transcription"/>
    <property type="evidence" value="ECO:0007669"/>
    <property type="project" value="InterPro"/>
</dbReference>
<organism evidence="2 3">
    <name type="scientific">Leptolyngbya cf. ectocarpi LEGE 11479</name>
    <dbReference type="NCBI Taxonomy" id="1828722"/>
    <lineage>
        <taxon>Bacteria</taxon>
        <taxon>Bacillati</taxon>
        <taxon>Cyanobacteriota</taxon>
        <taxon>Cyanophyceae</taxon>
        <taxon>Leptolyngbyales</taxon>
        <taxon>Leptolyngbyaceae</taxon>
        <taxon>Leptolyngbya group</taxon>
        <taxon>Leptolyngbya</taxon>
    </lineage>
</organism>
<dbReference type="PRINTS" id="PR00038">
    <property type="entry name" value="HTHLUXR"/>
</dbReference>
<dbReference type="AlphaFoldDB" id="A0A928ZZQ0"/>
<reference evidence="2" key="1">
    <citation type="submission" date="2020-10" db="EMBL/GenBank/DDBJ databases">
        <authorList>
            <person name="Castelo-Branco R."/>
            <person name="Eusebio N."/>
            <person name="Adriana R."/>
            <person name="Vieira A."/>
            <person name="Brugerolle De Fraissinette N."/>
            <person name="Rezende De Castro R."/>
            <person name="Schneider M.P."/>
            <person name="Vasconcelos V."/>
            <person name="Leao P.N."/>
        </authorList>
    </citation>
    <scope>NUCLEOTIDE SEQUENCE</scope>
    <source>
        <strain evidence="2">LEGE 11479</strain>
    </source>
</reference>
<comment type="caution">
    <text evidence="2">The sequence shown here is derived from an EMBL/GenBank/DDBJ whole genome shotgun (WGS) entry which is preliminary data.</text>
</comment>
<dbReference type="SUPFAM" id="SSF55785">
    <property type="entry name" value="PYP-like sensor domain (PAS domain)"/>
    <property type="match status" value="1"/>
</dbReference>
<gene>
    <name evidence="2" type="ORF">IQ260_27965</name>
</gene>
<accession>A0A928ZZQ0</accession>
<dbReference type="InterPro" id="IPR000792">
    <property type="entry name" value="Tscrpt_reg_LuxR_C"/>
</dbReference>
<dbReference type="SMART" id="SM00421">
    <property type="entry name" value="HTH_LUXR"/>
    <property type="match status" value="1"/>
</dbReference>
<dbReference type="SUPFAM" id="SSF46894">
    <property type="entry name" value="C-terminal effector domain of the bipartite response regulators"/>
    <property type="match status" value="1"/>
</dbReference>
<dbReference type="InterPro" id="IPR035965">
    <property type="entry name" value="PAS-like_dom_sf"/>
</dbReference>
<proteinExistence type="predicted"/>
<dbReference type="Proteomes" id="UP000615026">
    <property type="component" value="Unassembled WGS sequence"/>
</dbReference>
<sequence>MVQEAIDDCLDTVGKVAIADQDDRTLRLGTGAVAPILPSLAELEIWDSQLNHSFLESFLEAFSEGILVFDLSGALLYVNEAACGLLKQATSTYEQQRLLEREIRALYRLMVEQSTDRIEAQTSLDEIPLRSVEAEVMLSLNMQLRIHVRRFQVCTYPDEMVWVRLEDRQQLSRARALLESRWYGLSEREGEVWQLRQAGFTYAEVAQRLFITVNTVKKHVRNIRAKRELYYCQHSVATANG</sequence>
<name>A0A928ZZQ0_LEPEC</name>
<dbReference type="InterPro" id="IPR016032">
    <property type="entry name" value="Sig_transdc_resp-reg_C-effctor"/>
</dbReference>
<evidence type="ECO:0000259" key="1">
    <source>
        <dbReference type="PROSITE" id="PS50112"/>
    </source>
</evidence>
<keyword evidence="3" id="KW-1185">Reference proteome</keyword>
<dbReference type="EMBL" id="JADEXP010000443">
    <property type="protein sequence ID" value="MBE9070484.1"/>
    <property type="molecule type" value="Genomic_DNA"/>
</dbReference>
<dbReference type="Pfam" id="PF13188">
    <property type="entry name" value="PAS_8"/>
    <property type="match status" value="1"/>
</dbReference>